<keyword evidence="3" id="KW-1185">Reference proteome</keyword>
<dbReference type="Proteomes" id="UP000091820">
    <property type="component" value="Unassembled WGS sequence"/>
</dbReference>
<dbReference type="AlphaFoldDB" id="A0A1A9WYK0"/>
<keyword evidence="1" id="KW-0472">Membrane</keyword>
<accession>A0A1A9WYK0</accession>
<dbReference type="VEuPathDB" id="VectorBase:GBRI037381"/>
<reference evidence="2" key="2">
    <citation type="submission" date="2020-05" db="UniProtKB">
        <authorList>
            <consortium name="EnsemblMetazoa"/>
        </authorList>
    </citation>
    <scope>IDENTIFICATION</scope>
    <source>
        <strain evidence="2">IAEA</strain>
    </source>
</reference>
<evidence type="ECO:0000313" key="2">
    <source>
        <dbReference type="EnsemblMetazoa" id="GBRI037381-PA"/>
    </source>
</evidence>
<dbReference type="EnsemblMetazoa" id="GBRI037381-RA">
    <property type="protein sequence ID" value="GBRI037381-PA"/>
    <property type="gene ID" value="GBRI037381"/>
</dbReference>
<feature type="transmembrane region" description="Helical" evidence="1">
    <location>
        <begin position="21"/>
        <end position="43"/>
    </location>
</feature>
<reference evidence="3" key="1">
    <citation type="submission" date="2014-03" db="EMBL/GenBank/DDBJ databases">
        <authorList>
            <person name="Aksoy S."/>
            <person name="Warren W."/>
            <person name="Wilson R.K."/>
        </authorList>
    </citation>
    <scope>NUCLEOTIDE SEQUENCE [LARGE SCALE GENOMIC DNA]</scope>
    <source>
        <strain evidence="3">IAEA</strain>
    </source>
</reference>
<keyword evidence="1" id="KW-1133">Transmembrane helix</keyword>
<protein>
    <submittedName>
        <fullName evidence="2">Uncharacterized protein</fullName>
    </submittedName>
</protein>
<sequence length="136" mass="15698">MKPSLLAQNVSGLRYDIQIRVAIRYVVISAVTNLMTALVYLVIGCKFKVHRNKPPKAEIINEKQQPKRKCGKILVLDNTRWEASYMRFQQLDPCTRCVESNTNFDQFHSISFSTDLIRAPDAWHLIYQRASITISL</sequence>
<organism evidence="2 3">
    <name type="scientific">Glossina brevipalpis</name>
    <dbReference type="NCBI Taxonomy" id="37001"/>
    <lineage>
        <taxon>Eukaryota</taxon>
        <taxon>Metazoa</taxon>
        <taxon>Ecdysozoa</taxon>
        <taxon>Arthropoda</taxon>
        <taxon>Hexapoda</taxon>
        <taxon>Insecta</taxon>
        <taxon>Pterygota</taxon>
        <taxon>Neoptera</taxon>
        <taxon>Endopterygota</taxon>
        <taxon>Diptera</taxon>
        <taxon>Brachycera</taxon>
        <taxon>Muscomorpha</taxon>
        <taxon>Hippoboscoidea</taxon>
        <taxon>Glossinidae</taxon>
        <taxon>Glossina</taxon>
    </lineage>
</organism>
<evidence type="ECO:0000256" key="1">
    <source>
        <dbReference type="SAM" id="Phobius"/>
    </source>
</evidence>
<proteinExistence type="predicted"/>
<keyword evidence="1" id="KW-0812">Transmembrane</keyword>
<name>A0A1A9WYK0_9MUSC</name>
<evidence type="ECO:0000313" key="3">
    <source>
        <dbReference type="Proteomes" id="UP000091820"/>
    </source>
</evidence>